<feature type="disulfide bond" evidence="6">
    <location>
        <begin position="438"/>
        <end position="465"/>
    </location>
</feature>
<evidence type="ECO:0000313" key="11">
    <source>
        <dbReference type="RefSeq" id="XP_022314153.1"/>
    </source>
</evidence>
<gene>
    <name evidence="11" type="primary">LOC111118812</name>
</gene>
<dbReference type="PROSITE" id="PS50923">
    <property type="entry name" value="SUSHI"/>
    <property type="match status" value="5"/>
</dbReference>
<feature type="domain" description="Sushi" evidence="9">
    <location>
        <begin position="316"/>
        <end position="376"/>
    </location>
</feature>
<reference evidence="11" key="1">
    <citation type="submission" date="2025-08" db="UniProtKB">
        <authorList>
            <consortium name="RefSeq"/>
        </authorList>
    </citation>
    <scope>IDENTIFICATION</scope>
    <source>
        <tissue evidence="11">Whole sample</tissue>
    </source>
</reference>
<dbReference type="PANTHER" id="PTHR45656:SF4">
    <property type="entry name" value="PROTEIN CBR-CLEC-78"/>
    <property type="match status" value="1"/>
</dbReference>
<evidence type="ECO:0000256" key="4">
    <source>
        <dbReference type="ARBA" id="ARBA00022837"/>
    </source>
</evidence>
<feature type="disulfide bond" evidence="6">
    <location>
        <begin position="318"/>
        <end position="361"/>
    </location>
</feature>
<keyword evidence="8" id="KW-1133">Transmembrane helix</keyword>
<keyword evidence="5 6" id="KW-1015">Disulfide bond</keyword>
<sequence length="687" mass="77344">MGPGCQYVNLANNSQNSDVVFDEDMTTHREINFATVNLNGTYRLNALNIHTFSSTFSPVDVTITDGNSNVLPHVDLQQLLPTIYLVRPVTTSKLLLKFTKNIDIKEIEVFGGKNVALWKPTTQTSSYYDGAVNYTSDKAVDGNTSGDFYGAKTCTHTKGYFSNTWSVDLGGAFTLIAIKIYNRNDNQQRIHGFKLYGTLMNETQLSMYNDTATNKRDVIVIDSRFMPTEPIKKVTIKLDNNFLTLCEVKVYAMTCSVPNTKQYPSIKVNPYKDTYSRAEGINLSCSEGYSGLQGQPTKQCIYFGDFQRNLPHCTAIFCRRPQMSIHPHLIIPDKSWYRYNEVLTFSCTEGFTLTGERDKRCQQTGDFQRNLPTCEGFILTGEREKRCQQTGDFQRNLPTCEAIEIKCQPPGQLTTALYISSDSKKSNYSYGETIHFSCATGYFILGPSEKTCRVSGDFQKGLPNCTVITCHRPQLSRELHIASNPFKQTFYYNESVKFQCSAGFSLQGPSVKYCRNNGDFQKDLPTCSNVTCQRPSLSNALQLSGTDPLQQTFSYNESVLFYCSDGFHLQGPSIKYCRQSGDFKYNIPICTAKSSEASFTIGFVSGGVVGVIALTSSAIVFIILRRRVRRKKENENKIDEGRSQESDDKDHQYDGIDDQPNEMEGHYTGISHSDDDKTHQYMELNTV</sequence>
<feature type="domain" description="Sushi" evidence="9">
    <location>
        <begin position="530"/>
        <end position="592"/>
    </location>
</feature>
<evidence type="ECO:0000256" key="1">
    <source>
        <dbReference type="ARBA" id="ARBA00022723"/>
    </source>
</evidence>
<feature type="domain" description="Sushi" evidence="9">
    <location>
        <begin position="405"/>
        <end position="467"/>
    </location>
</feature>
<feature type="domain" description="Sushi" evidence="9">
    <location>
        <begin position="253"/>
        <end position="315"/>
    </location>
</feature>
<dbReference type="Gene3D" id="2.10.70.10">
    <property type="entry name" value="Complement Module, domain 1"/>
    <property type="match status" value="4"/>
</dbReference>
<dbReference type="Pfam" id="PF00084">
    <property type="entry name" value="Sushi"/>
    <property type="match status" value="4"/>
</dbReference>
<keyword evidence="4" id="KW-0106">Calcium</keyword>
<evidence type="ECO:0000256" key="8">
    <source>
        <dbReference type="SAM" id="Phobius"/>
    </source>
</evidence>
<dbReference type="Gene3D" id="2.60.120.260">
    <property type="entry name" value="Galactose-binding domain-like"/>
    <property type="match status" value="1"/>
</dbReference>
<dbReference type="OrthoDB" id="10068095at2759"/>
<dbReference type="GeneID" id="111118812"/>
<dbReference type="InterPro" id="IPR006585">
    <property type="entry name" value="FTP1"/>
</dbReference>
<feature type="domain" description="Sushi" evidence="9">
    <location>
        <begin position="468"/>
        <end position="529"/>
    </location>
</feature>
<dbReference type="Pfam" id="PF22633">
    <property type="entry name" value="F5_F8_type_C_2"/>
    <property type="match status" value="1"/>
</dbReference>
<feature type="transmembrane region" description="Helical" evidence="8">
    <location>
        <begin position="599"/>
        <end position="624"/>
    </location>
</feature>
<feature type="disulfide bond" evidence="6">
    <location>
        <begin position="563"/>
        <end position="590"/>
    </location>
</feature>
<keyword evidence="2" id="KW-0732">Signal</keyword>
<evidence type="ECO:0000256" key="7">
    <source>
        <dbReference type="SAM" id="MobiDB-lite"/>
    </source>
</evidence>
<dbReference type="PANTHER" id="PTHR45656">
    <property type="entry name" value="PROTEIN CBR-CLEC-78"/>
    <property type="match status" value="1"/>
</dbReference>
<proteinExistence type="predicted"/>
<feature type="disulfide bond" evidence="6">
    <location>
        <begin position="500"/>
        <end position="527"/>
    </location>
</feature>
<keyword evidence="1" id="KW-0479">Metal-binding</keyword>
<dbReference type="InterPro" id="IPR035976">
    <property type="entry name" value="Sushi/SCR/CCP_sf"/>
</dbReference>
<dbReference type="RefSeq" id="XP_022314153.1">
    <property type="nucleotide sequence ID" value="XM_022458445.1"/>
</dbReference>
<dbReference type="SMART" id="SM00032">
    <property type="entry name" value="CCP"/>
    <property type="match status" value="5"/>
</dbReference>
<keyword evidence="6" id="KW-0768">Sushi</keyword>
<keyword evidence="8" id="KW-0472">Membrane</keyword>
<evidence type="ECO:0000256" key="5">
    <source>
        <dbReference type="ARBA" id="ARBA00023157"/>
    </source>
</evidence>
<evidence type="ECO:0000256" key="3">
    <source>
        <dbReference type="ARBA" id="ARBA00022737"/>
    </source>
</evidence>
<comment type="caution">
    <text evidence="6">Lacks conserved residue(s) required for the propagation of feature annotation.</text>
</comment>
<dbReference type="SMART" id="SM00607">
    <property type="entry name" value="FTP"/>
    <property type="match status" value="1"/>
</dbReference>
<keyword evidence="10" id="KW-1185">Reference proteome</keyword>
<dbReference type="SUPFAM" id="SSF57535">
    <property type="entry name" value="Complement control module/SCR domain"/>
    <property type="match status" value="5"/>
</dbReference>
<dbReference type="InterPro" id="IPR051277">
    <property type="entry name" value="SEZ6_CSMD_C4BPB_Regulators"/>
</dbReference>
<feature type="compositionally biased region" description="Basic and acidic residues" evidence="7">
    <location>
        <begin position="633"/>
        <end position="654"/>
    </location>
</feature>
<evidence type="ECO:0000313" key="10">
    <source>
        <dbReference type="Proteomes" id="UP000694844"/>
    </source>
</evidence>
<organism evidence="10 11">
    <name type="scientific">Crassostrea virginica</name>
    <name type="common">Eastern oyster</name>
    <dbReference type="NCBI Taxonomy" id="6565"/>
    <lineage>
        <taxon>Eukaryota</taxon>
        <taxon>Metazoa</taxon>
        <taxon>Spiralia</taxon>
        <taxon>Lophotrochozoa</taxon>
        <taxon>Mollusca</taxon>
        <taxon>Bivalvia</taxon>
        <taxon>Autobranchia</taxon>
        <taxon>Pteriomorphia</taxon>
        <taxon>Ostreida</taxon>
        <taxon>Ostreoidea</taxon>
        <taxon>Ostreidae</taxon>
        <taxon>Crassostrea</taxon>
    </lineage>
</organism>
<protein>
    <submittedName>
        <fullName evidence="11">P-selectin-like</fullName>
    </submittedName>
</protein>
<dbReference type="GO" id="GO:0046872">
    <property type="term" value="F:metal ion binding"/>
    <property type="evidence" value="ECO:0007669"/>
    <property type="project" value="UniProtKB-KW"/>
</dbReference>
<evidence type="ECO:0000259" key="9">
    <source>
        <dbReference type="PROSITE" id="PS50923"/>
    </source>
</evidence>
<evidence type="ECO:0000256" key="2">
    <source>
        <dbReference type="ARBA" id="ARBA00022729"/>
    </source>
</evidence>
<dbReference type="AlphaFoldDB" id="A0A8B8CEE9"/>
<feature type="disulfide bond" evidence="6">
    <location>
        <begin position="347"/>
        <end position="374"/>
    </location>
</feature>
<feature type="region of interest" description="Disordered" evidence="7">
    <location>
        <begin position="633"/>
        <end position="687"/>
    </location>
</feature>
<evidence type="ECO:0000256" key="6">
    <source>
        <dbReference type="PROSITE-ProRule" id="PRU00302"/>
    </source>
</evidence>
<dbReference type="InterPro" id="IPR008979">
    <property type="entry name" value="Galactose-bd-like_sf"/>
</dbReference>
<keyword evidence="3" id="KW-0677">Repeat</keyword>
<dbReference type="SUPFAM" id="SSF49785">
    <property type="entry name" value="Galactose-binding domain-like"/>
    <property type="match status" value="1"/>
</dbReference>
<keyword evidence="8" id="KW-0812">Transmembrane</keyword>
<accession>A0A8B8CEE9</accession>
<dbReference type="CDD" id="cd00033">
    <property type="entry name" value="CCP"/>
    <property type="match status" value="4"/>
</dbReference>
<dbReference type="KEGG" id="cvn:111118812"/>
<name>A0A8B8CEE9_CRAVI</name>
<dbReference type="InterPro" id="IPR000436">
    <property type="entry name" value="Sushi_SCR_CCP_dom"/>
</dbReference>
<dbReference type="Proteomes" id="UP000694844">
    <property type="component" value="Chromosome 2"/>
</dbReference>